<proteinExistence type="predicted"/>
<dbReference type="Proteomes" id="UP000013827">
    <property type="component" value="Unassembled WGS sequence"/>
</dbReference>
<sequence length="176" mass="18995">MRLLAWLCCSVAAVASGSGRTEHAPRSRQPLLSPSSGRTLYLLTAVNPMLAALSNDYSSRVQVPGSKTQKPEGIVSGVYRTLFYFARLKPRLMFSVGAALRALQMTTALQVRRPHAHPALDPSVRLECRPHLVALPTPIPSPRCLASLCLTLPRAWAPASTSCRSPPPPAGRRCSC</sequence>
<protein>
    <submittedName>
        <fullName evidence="2">Uncharacterized protein</fullName>
    </submittedName>
</protein>
<dbReference type="RefSeq" id="XP_005786157.1">
    <property type="nucleotide sequence ID" value="XM_005786100.1"/>
</dbReference>
<reference evidence="3" key="1">
    <citation type="journal article" date="2013" name="Nature">
        <title>Pan genome of the phytoplankton Emiliania underpins its global distribution.</title>
        <authorList>
            <person name="Read B.A."/>
            <person name="Kegel J."/>
            <person name="Klute M.J."/>
            <person name="Kuo A."/>
            <person name="Lefebvre S.C."/>
            <person name="Maumus F."/>
            <person name="Mayer C."/>
            <person name="Miller J."/>
            <person name="Monier A."/>
            <person name="Salamov A."/>
            <person name="Young J."/>
            <person name="Aguilar M."/>
            <person name="Claverie J.M."/>
            <person name="Frickenhaus S."/>
            <person name="Gonzalez K."/>
            <person name="Herman E.K."/>
            <person name="Lin Y.C."/>
            <person name="Napier J."/>
            <person name="Ogata H."/>
            <person name="Sarno A.F."/>
            <person name="Shmutz J."/>
            <person name="Schroeder D."/>
            <person name="de Vargas C."/>
            <person name="Verret F."/>
            <person name="von Dassow P."/>
            <person name="Valentin K."/>
            <person name="Van de Peer Y."/>
            <person name="Wheeler G."/>
            <person name="Dacks J.B."/>
            <person name="Delwiche C.F."/>
            <person name="Dyhrman S.T."/>
            <person name="Glockner G."/>
            <person name="John U."/>
            <person name="Richards T."/>
            <person name="Worden A.Z."/>
            <person name="Zhang X."/>
            <person name="Grigoriev I.V."/>
            <person name="Allen A.E."/>
            <person name="Bidle K."/>
            <person name="Borodovsky M."/>
            <person name="Bowler C."/>
            <person name="Brownlee C."/>
            <person name="Cock J.M."/>
            <person name="Elias M."/>
            <person name="Gladyshev V.N."/>
            <person name="Groth M."/>
            <person name="Guda C."/>
            <person name="Hadaegh A."/>
            <person name="Iglesias-Rodriguez M.D."/>
            <person name="Jenkins J."/>
            <person name="Jones B.M."/>
            <person name="Lawson T."/>
            <person name="Leese F."/>
            <person name="Lindquist E."/>
            <person name="Lobanov A."/>
            <person name="Lomsadze A."/>
            <person name="Malik S.B."/>
            <person name="Marsh M.E."/>
            <person name="Mackinder L."/>
            <person name="Mock T."/>
            <person name="Mueller-Roeber B."/>
            <person name="Pagarete A."/>
            <person name="Parker M."/>
            <person name="Probert I."/>
            <person name="Quesneville H."/>
            <person name="Raines C."/>
            <person name="Rensing S.A."/>
            <person name="Riano-Pachon D.M."/>
            <person name="Richier S."/>
            <person name="Rokitta S."/>
            <person name="Shiraiwa Y."/>
            <person name="Soanes D.M."/>
            <person name="van der Giezen M."/>
            <person name="Wahlund T.M."/>
            <person name="Williams B."/>
            <person name="Wilson W."/>
            <person name="Wolfe G."/>
            <person name="Wurch L.L."/>
        </authorList>
    </citation>
    <scope>NUCLEOTIDE SEQUENCE</scope>
</reference>
<accession>A0A0D3KD93</accession>
<organism evidence="2 3">
    <name type="scientific">Emiliania huxleyi (strain CCMP1516)</name>
    <dbReference type="NCBI Taxonomy" id="280463"/>
    <lineage>
        <taxon>Eukaryota</taxon>
        <taxon>Haptista</taxon>
        <taxon>Haptophyta</taxon>
        <taxon>Prymnesiophyceae</taxon>
        <taxon>Isochrysidales</taxon>
        <taxon>Noelaerhabdaceae</taxon>
        <taxon>Emiliania</taxon>
    </lineage>
</organism>
<dbReference type="GeneID" id="17279000"/>
<evidence type="ECO:0000256" key="1">
    <source>
        <dbReference type="SAM" id="SignalP"/>
    </source>
</evidence>
<keyword evidence="3" id="KW-1185">Reference proteome</keyword>
<dbReference type="AlphaFoldDB" id="A0A0D3KD93"/>
<dbReference type="EnsemblProtists" id="EOD33728">
    <property type="protein sequence ID" value="EOD33728"/>
    <property type="gene ID" value="EMIHUDRAFT_373424"/>
</dbReference>
<dbReference type="PaxDb" id="2903-EOD33728"/>
<feature type="signal peptide" evidence="1">
    <location>
        <begin position="1"/>
        <end position="19"/>
    </location>
</feature>
<dbReference type="HOGENOM" id="CLU_1535351_0_0_1"/>
<evidence type="ECO:0000313" key="3">
    <source>
        <dbReference type="Proteomes" id="UP000013827"/>
    </source>
</evidence>
<keyword evidence="1" id="KW-0732">Signal</keyword>
<name>A0A0D3KD93_EMIH1</name>
<evidence type="ECO:0000313" key="2">
    <source>
        <dbReference type="EnsemblProtists" id="EOD33728"/>
    </source>
</evidence>
<reference evidence="2" key="2">
    <citation type="submission" date="2024-10" db="UniProtKB">
        <authorList>
            <consortium name="EnsemblProtists"/>
        </authorList>
    </citation>
    <scope>IDENTIFICATION</scope>
</reference>
<dbReference type="KEGG" id="ehx:EMIHUDRAFT_373424"/>
<feature type="chain" id="PRO_5044211018" evidence="1">
    <location>
        <begin position="20"/>
        <end position="176"/>
    </location>
</feature>